<dbReference type="EMBL" id="CM037154">
    <property type="protein sequence ID" value="KAH7860776.1"/>
    <property type="molecule type" value="Genomic_DNA"/>
</dbReference>
<gene>
    <name evidence="1" type="ORF">Vadar_017867</name>
</gene>
<evidence type="ECO:0000313" key="2">
    <source>
        <dbReference type="Proteomes" id="UP000828048"/>
    </source>
</evidence>
<name>A0ACB7Z5X6_9ERIC</name>
<dbReference type="Proteomes" id="UP000828048">
    <property type="component" value="Chromosome 4"/>
</dbReference>
<accession>A0ACB7Z5X6</accession>
<sequence length="138" mass="15564">MVEKTTDVFYSKIVNKLREAADVCYDLLKEIPCITCPTKPEGSMFVMVKLNLSLLEDIKDDTDFCVKLAKEESVVVIPGVAVGLKNWLPVAFAIEPSTLQEGLGRMKTFYLRHAQKKQQDDNTLSLVIEEYYSALSLQ</sequence>
<reference evidence="1 2" key="1">
    <citation type="journal article" date="2021" name="Hortic Res">
        <title>High-quality reference genome and annotation aids understanding of berry development for evergreen blueberry (Vaccinium darrowii).</title>
        <authorList>
            <person name="Yu J."/>
            <person name="Hulse-Kemp A.M."/>
            <person name="Babiker E."/>
            <person name="Staton M."/>
        </authorList>
    </citation>
    <scope>NUCLEOTIDE SEQUENCE [LARGE SCALE GENOMIC DNA]</scope>
    <source>
        <strain evidence="2">cv. NJ 8807/NJ 8810</strain>
        <tissue evidence="1">Young leaf</tissue>
    </source>
</reference>
<organism evidence="1 2">
    <name type="scientific">Vaccinium darrowii</name>
    <dbReference type="NCBI Taxonomy" id="229202"/>
    <lineage>
        <taxon>Eukaryota</taxon>
        <taxon>Viridiplantae</taxon>
        <taxon>Streptophyta</taxon>
        <taxon>Embryophyta</taxon>
        <taxon>Tracheophyta</taxon>
        <taxon>Spermatophyta</taxon>
        <taxon>Magnoliopsida</taxon>
        <taxon>eudicotyledons</taxon>
        <taxon>Gunneridae</taxon>
        <taxon>Pentapetalae</taxon>
        <taxon>asterids</taxon>
        <taxon>Ericales</taxon>
        <taxon>Ericaceae</taxon>
        <taxon>Vaccinioideae</taxon>
        <taxon>Vaccinieae</taxon>
        <taxon>Vaccinium</taxon>
    </lineage>
</organism>
<protein>
    <submittedName>
        <fullName evidence="1">Uncharacterized protein</fullName>
    </submittedName>
</protein>
<keyword evidence="2" id="KW-1185">Reference proteome</keyword>
<proteinExistence type="predicted"/>
<evidence type="ECO:0000313" key="1">
    <source>
        <dbReference type="EMBL" id="KAH7860776.1"/>
    </source>
</evidence>
<comment type="caution">
    <text evidence="1">The sequence shown here is derived from an EMBL/GenBank/DDBJ whole genome shotgun (WGS) entry which is preliminary data.</text>
</comment>